<evidence type="ECO:0000256" key="4">
    <source>
        <dbReference type="ARBA" id="ARBA00035204"/>
    </source>
</evidence>
<dbReference type="GO" id="GO:0006412">
    <property type="term" value="P:translation"/>
    <property type="evidence" value="ECO:0007669"/>
    <property type="project" value="UniProtKB-UniRule"/>
</dbReference>
<evidence type="ECO:0000313" key="7">
    <source>
        <dbReference type="Proteomes" id="UP000324209"/>
    </source>
</evidence>
<dbReference type="KEGG" id="ock:EXM22_11370"/>
<reference evidence="6 7" key="1">
    <citation type="submission" date="2019-02" db="EMBL/GenBank/DDBJ databases">
        <title>Complete Genome Sequence and Methylome Analysis of free living Spirochaetas.</title>
        <authorList>
            <person name="Fomenkov A."/>
            <person name="Dubinina G."/>
            <person name="Leshcheva N."/>
            <person name="Mikheeva N."/>
            <person name="Grabovich M."/>
            <person name="Vincze T."/>
            <person name="Roberts R.J."/>
        </authorList>
    </citation>
    <scope>NUCLEOTIDE SEQUENCE [LARGE SCALE GENOMIC DNA]</scope>
    <source>
        <strain evidence="6 7">K2</strain>
    </source>
</reference>
<dbReference type="HAMAP" id="MF_00374">
    <property type="entry name" value="Ribosomal_uL29"/>
    <property type="match status" value="1"/>
</dbReference>
<dbReference type="GO" id="GO:1990904">
    <property type="term" value="C:ribonucleoprotein complex"/>
    <property type="evidence" value="ECO:0007669"/>
    <property type="project" value="UniProtKB-KW"/>
</dbReference>
<accession>A0A5C1QPR0</accession>
<evidence type="ECO:0000256" key="1">
    <source>
        <dbReference type="ARBA" id="ARBA00009254"/>
    </source>
</evidence>
<dbReference type="RefSeq" id="WP_149486637.1">
    <property type="nucleotide sequence ID" value="NZ_CP036150.1"/>
</dbReference>
<dbReference type="SUPFAM" id="SSF46561">
    <property type="entry name" value="Ribosomal protein L29 (L29p)"/>
    <property type="match status" value="1"/>
</dbReference>
<protein>
    <recommendedName>
        <fullName evidence="4 5">Large ribosomal subunit protein uL29</fullName>
    </recommendedName>
</protein>
<gene>
    <name evidence="5" type="primary">rpmC</name>
    <name evidence="6" type="ORF">EXM22_11370</name>
</gene>
<dbReference type="OrthoDB" id="371096at2"/>
<name>A0A5C1QPR0_9SPIO</name>
<evidence type="ECO:0000256" key="2">
    <source>
        <dbReference type="ARBA" id="ARBA00022980"/>
    </source>
</evidence>
<proteinExistence type="inferred from homology"/>
<evidence type="ECO:0000256" key="3">
    <source>
        <dbReference type="ARBA" id="ARBA00023274"/>
    </source>
</evidence>
<dbReference type="GO" id="GO:0005840">
    <property type="term" value="C:ribosome"/>
    <property type="evidence" value="ECO:0007669"/>
    <property type="project" value="UniProtKB-KW"/>
</dbReference>
<keyword evidence="3 5" id="KW-0687">Ribonucleoprotein</keyword>
<dbReference type="Gene3D" id="1.10.287.310">
    <property type="match status" value="1"/>
</dbReference>
<comment type="similarity">
    <text evidence="1 5">Belongs to the universal ribosomal protein uL29 family.</text>
</comment>
<keyword evidence="2 5" id="KW-0689">Ribosomal protein</keyword>
<evidence type="ECO:0000256" key="5">
    <source>
        <dbReference type="HAMAP-Rule" id="MF_00374"/>
    </source>
</evidence>
<dbReference type="InterPro" id="IPR001854">
    <property type="entry name" value="Ribosomal_uL29"/>
</dbReference>
<dbReference type="Proteomes" id="UP000324209">
    <property type="component" value="Chromosome"/>
</dbReference>
<dbReference type="InterPro" id="IPR036049">
    <property type="entry name" value="Ribosomal_uL29_sf"/>
</dbReference>
<evidence type="ECO:0000313" key="6">
    <source>
        <dbReference type="EMBL" id="QEN08556.1"/>
    </source>
</evidence>
<organism evidence="6 7">
    <name type="scientific">Oceanispirochaeta crateris</name>
    <dbReference type="NCBI Taxonomy" id="2518645"/>
    <lineage>
        <taxon>Bacteria</taxon>
        <taxon>Pseudomonadati</taxon>
        <taxon>Spirochaetota</taxon>
        <taxon>Spirochaetia</taxon>
        <taxon>Spirochaetales</taxon>
        <taxon>Spirochaetaceae</taxon>
        <taxon>Oceanispirochaeta</taxon>
    </lineage>
</organism>
<dbReference type="GO" id="GO:0003735">
    <property type="term" value="F:structural constituent of ribosome"/>
    <property type="evidence" value="ECO:0007669"/>
    <property type="project" value="InterPro"/>
</dbReference>
<dbReference type="EMBL" id="CP036150">
    <property type="protein sequence ID" value="QEN08556.1"/>
    <property type="molecule type" value="Genomic_DNA"/>
</dbReference>
<keyword evidence="7" id="KW-1185">Reference proteome</keyword>
<dbReference type="NCBIfam" id="TIGR00012">
    <property type="entry name" value="L29"/>
    <property type="match status" value="1"/>
</dbReference>
<dbReference type="Pfam" id="PF00831">
    <property type="entry name" value="Ribosomal_L29"/>
    <property type="match status" value="1"/>
</dbReference>
<sequence length="66" mass="7921">MKERFNDLSVDELIAKKDDLSKKLQKMRFDMVLGHVENRMDKRNLRRSIARLNTMINEFDLGIRKV</sequence>
<dbReference type="AlphaFoldDB" id="A0A5C1QPR0"/>